<keyword evidence="3" id="KW-1185">Reference proteome</keyword>
<reference evidence="2" key="1">
    <citation type="submission" date="2024-02" db="EMBL/GenBank/DDBJ databases">
        <title>Genome sequences of strain Gemmobacter sp. JM10B15.</title>
        <authorList>
            <person name="Zhang M."/>
        </authorList>
    </citation>
    <scope>NUCLEOTIDE SEQUENCE</scope>
    <source>
        <strain evidence="2">JM10B15</strain>
    </source>
</reference>
<dbReference type="InterPro" id="IPR010869">
    <property type="entry name" value="DUF1501"/>
</dbReference>
<dbReference type="PANTHER" id="PTHR43737:SF1">
    <property type="entry name" value="DUF1501 DOMAIN-CONTAINING PROTEIN"/>
    <property type="match status" value="1"/>
</dbReference>
<evidence type="ECO:0000313" key="3">
    <source>
        <dbReference type="Proteomes" id="UP001431963"/>
    </source>
</evidence>
<dbReference type="PROSITE" id="PS51318">
    <property type="entry name" value="TAT"/>
    <property type="match status" value="1"/>
</dbReference>
<proteinExistence type="predicted"/>
<evidence type="ECO:0000313" key="2">
    <source>
        <dbReference type="EMBL" id="MEH7827450.1"/>
    </source>
</evidence>
<feature type="signal peptide" evidence="1">
    <location>
        <begin position="1"/>
        <end position="22"/>
    </location>
</feature>
<dbReference type="InterPro" id="IPR006311">
    <property type="entry name" value="TAT_signal"/>
</dbReference>
<dbReference type="PANTHER" id="PTHR43737">
    <property type="entry name" value="BLL7424 PROTEIN"/>
    <property type="match status" value="1"/>
</dbReference>
<feature type="chain" id="PRO_5045255102" evidence="1">
    <location>
        <begin position="23"/>
        <end position="398"/>
    </location>
</feature>
<dbReference type="EMBL" id="JBALHR010000002">
    <property type="protein sequence ID" value="MEH7827450.1"/>
    <property type="molecule type" value="Genomic_DNA"/>
</dbReference>
<evidence type="ECO:0000256" key="1">
    <source>
        <dbReference type="SAM" id="SignalP"/>
    </source>
</evidence>
<name>A0ABU8BRW8_9RHOB</name>
<accession>A0ABU8BRW8</accession>
<dbReference type="Proteomes" id="UP001431963">
    <property type="component" value="Unassembled WGS sequence"/>
</dbReference>
<protein>
    <submittedName>
        <fullName evidence="2">DUF1501 domain-containing protein</fullName>
    </submittedName>
</protein>
<organism evidence="2 3">
    <name type="scientific">Gemmobacter denitrificans</name>
    <dbReference type="NCBI Taxonomy" id="3123040"/>
    <lineage>
        <taxon>Bacteria</taxon>
        <taxon>Pseudomonadati</taxon>
        <taxon>Pseudomonadota</taxon>
        <taxon>Alphaproteobacteria</taxon>
        <taxon>Rhodobacterales</taxon>
        <taxon>Paracoccaceae</taxon>
        <taxon>Gemmobacter</taxon>
    </lineage>
</organism>
<sequence length="398" mass="42829">MLNRRLFLKGAAVLGCSAAAHPWLTTVTLAQGAPALGENRLVVVILRGAMDGLDAVQPLGDPLFARYRPSLGVQTGALPLDGYFALHPKLAGLMPLWQAGELAMVHATSTPYRDKRSHFDGQDILEAGTGLDVPQPEVRDGWLNRMLQAVPGITAETAYAVGREALPLLAGAADVRNWTPDQELQLSAQSRLLLEQIYHDDPLFQQAAMEAMEITAGDRDASGAPMLPAAGKRLADIDRLAGFAVERLRAETRIAAFSLSGWDTHRQQKGPLGQSLSGLERLFLQLRSGLGGIWDRTLVVAMTEFGRTVAENGTRGTDHGTGGAMLLAGGALRGGRVLGRWPGLDETALYARRDLMPTTDVRAWAAWAMRGLYGFDRAVLENAVFPGLQMGDDPGLLR</sequence>
<keyword evidence="1" id="KW-0732">Signal</keyword>
<dbReference type="RefSeq" id="WP_335420318.1">
    <property type="nucleotide sequence ID" value="NZ_JBALHR010000002.1"/>
</dbReference>
<gene>
    <name evidence="2" type="ORF">V6590_04750</name>
</gene>
<dbReference type="Pfam" id="PF07394">
    <property type="entry name" value="DUF1501"/>
    <property type="match status" value="1"/>
</dbReference>
<comment type="caution">
    <text evidence="2">The sequence shown here is derived from an EMBL/GenBank/DDBJ whole genome shotgun (WGS) entry which is preliminary data.</text>
</comment>